<gene>
    <name evidence="1" type="ORF">HNQ71_006223</name>
</gene>
<proteinExistence type="predicted"/>
<comment type="caution">
    <text evidence="1">The sequence shown here is derived from an EMBL/GenBank/DDBJ whole genome shotgun (WGS) entry which is preliminary data.</text>
</comment>
<organism evidence="1 2">
    <name type="scientific">Mesorhizobium sangaii</name>
    <dbReference type="NCBI Taxonomy" id="505389"/>
    <lineage>
        <taxon>Bacteria</taxon>
        <taxon>Pseudomonadati</taxon>
        <taxon>Pseudomonadota</taxon>
        <taxon>Alphaproteobacteria</taxon>
        <taxon>Hyphomicrobiales</taxon>
        <taxon>Phyllobacteriaceae</taxon>
        <taxon>Mesorhizobium</taxon>
    </lineage>
</organism>
<dbReference type="EMBL" id="JACHEF010000008">
    <property type="protein sequence ID" value="MBB6413519.1"/>
    <property type="molecule type" value="Genomic_DNA"/>
</dbReference>
<reference evidence="1 2" key="1">
    <citation type="submission" date="2020-08" db="EMBL/GenBank/DDBJ databases">
        <title>Genomic Encyclopedia of Type Strains, Phase IV (KMG-IV): sequencing the most valuable type-strain genomes for metagenomic binning, comparative biology and taxonomic classification.</title>
        <authorList>
            <person name="Goeker M."/>
        </authorList>
    </citation>
    <scope>NUCLEOTIDE SEQUENCE [LARGE SCALE GENOMIC DNA]</scope>
    <source>
        <strain evidence="1 2">DSM 100039</strain>
    </source>
</reference>
<evidence type="ECO:0000313" key="1">
    <source>
        <dbReference type="EMBL" id="MBB6413519.1"/>
    </source>
</evidence>
<dbReference type="RefSeq" id="WP_184877410.1">
    <property type="nucleotide sequence ID" value="NZ_JACHEF010000008.1"/>
</dbReference>
<dbReference type="Proteomes" id="UP000556329">
    <property type="component" value="Unassembled WGS sequence"/>
</dbReference>
<dbReference type="AlphaFoldDB" id="A0A841PTP3"/>
<name>A0A841PTP3_9HYPH</name>
<evidence type="ECO:0000313" key="2">
    <source>
        <dbReference type="Proteomes" id="UP000556329"/>
    </source>
</evidence>
<protein>
    <recommendedName>
        <fullName evidence="3">DNA-binding protein</fullName>
    </recommendedName>
</protein>
<evidence type="ECO:0008006" key="3">
    <source>
        <dbReference type="Google" id="ProtNLM"/>
    </source>
</evidence>
<sequence length="67" mass="8092">MVKQVRRWVPARKVKERYNFSEMTLWRRVNRPDPLLPFPKPVYEGRRKLFDEAELDRYDESLLAGAA</sequence>
<accession>A0A841PTP3</accession>
<keyword evidence="2" id="KW-1185">Reference proteome</keyword>